<dbReference type="InterPro" id="IPR013078">
    <property type="entry name" value="His_Pase_superF_clade-1"/>
</dbReference>
<accession>A0A1F7YKY6</accession>
<dbReference type="Gene3D" id="3.40.50.1240">
    <property type="entry name" value="Phosphoglycerate mutase-like"/>
    <property type="match status" value="1"/>
</dbReference>
<dbReference type="CDD" id="cd07067">
    <property type="entry name" value="HP_PGM_like"/>
    <property type="match status" value="1"/>
</dbReference>
<dbReference type="InterPro" id="IPR029033">
    <property type="entry name" value="His_PPase_superfam"/>
</dbReference>
<evidence type="ECO:0000313" key="2">
    <source>
        <dbReference type="Proteomes" id="UP000179221"/>
    </source>
</evidence>
<dbReference type="AlphaFoldDB" id="A0A1F7YKY6"/>
<dbReference type="Proteomes" id="UP000179221">
    <property type="component" value="Unassembled WGS sequence"/>
</dbReference>
<name>A0A1F7YKY6_9BACT</name>
<protein>
    <recommendedName>
        <fullName evidence="3">Phosphoglycerate mutase</fullName>
    </recommendedName>
</protein>
<evidence type="ECO:0000313" key="1">
    <source>
        <dbReference type="EMBL" id="OGM27175.1"/>
    </source>
</evidence>
<gene>
    <name evidence="1" type="ORF">A2628_04010</name>
</gene>
<evidence type="ECO:0008006" key="3">
    <source>
        <dbReference type="Google" id="ProtNLM"/>
    </source>
</evidence>
<dbReference type="EMBL" id="MGGL01000005">
    <property type="protein sequence ID" value="OGM27175.1"/>
    <property type="molecule type" value="Genomic_DNA"/>
</dbReference>
<sequence>MDLYIFRHGTTYFSKTDIPYGDKMETAEILPEAYAPIEKLADYLKDITTGANYSSPYKRCVQTVQIVEKTTQKKFTFDDRLKDWYLGKETINTMLERITNFYGELGRSNYKSVAICTHGYPINALISLITKGHVARADLENYPDPGVLVVIKDKKVEYLDFNQ</sequence>
<organism evidence="1 2">
    <name type="scientific">Candidatus Woesebacteria bacterium RIFCSPHIGHO2_01_FULL_40_22</name>
    <dbReference type="NCBI Taxonomy" id="1802499"/>
    <lineage>
        <taxon>Bacteria</taxon>
        <taxon>Candidatus Woeseibacteriota</taxon>
    </lineage>
</organism>
<dbReference type="SUPFAM" id="SSF53254">
    <property type="entry name" value="Phosphoglycerate mutase-like"/>
    <property type="match status" value="1"/>
</dbReference>
<proteinExistence type="predicted"/>
<dbReference type="Pfam" id="PF00300">
    <property type="entry name" value="His_Phos_1"/>
    <property type="match status" value="1"/>
</dbReference>
<reference evidence="1 2" key="1">
    <citation type="journal article" date="2016" name="Nat. Commun.">
        <title>Thousands of microbial genomes shed light on interconnected biogeochemical processes in an aquifer system.</title>
        <authorList>
            <person name="Anantharaman K."/>
            <person name="Brown C.T."/>
            <person name="Hug L.A."/>
            <person name="Sharon I."/>
            <person name="Castelle C.J."/>
            <person name="Probst A.J."/>
            <person name="Thomas B.C."/>
            <person name="Singh A."/>
            <person name="Wilkins M.J."/>
            <person name="Karaoz U."/>
            <person name="Brodie E.L."/>
            <person name="Williams K.H."/>
            <person name="Hubbard S.S."/>
            <person name="Banfield J.F."/>
        </authorList>
    </citation>
    <scope>NUCLEOTIDE SEQUENCE [LARGE SCALE GENOMIC DNA]</scope>
</reference>
<dbReference type="SMART" id="SM00855">
    <property type="entry name" value="PGAM"/>
    <property type="match status" value="1"/>
</dbReference>
<comment type="caution">
    <text evidence="1">The sequence shown here is derived from an EMBL/GenBank/DDBJ whole genome shotgun (WGS) entry which is preliminary data.</text>
</comment>